<dbReference type="Pfam" id="PF04314">
    <property type="entry name" value="PCuAC"/>
    <property type="match status" value="1"/>
</dbReference>
<feature type="region of interest" description="Disordered" evidence="1">
    <location>
        <begin position="23"/>
        <end position="42"/>
    </location>
</feature>
<dbReference type="EMBL" id="JBHUOG010000002">
    <property type="protein sequence ID" value="MFD2797107.1"/>
    <property type="molecule type" value="Genomic_DNA"/>
</dbReference>
<dbReference type="RefSeq" id="WP_377189858.1">
    <property type="nucleotide sequence ID" value="NZ_JBHUOG010000002.1"/>
</dbReference>
<comment type="caution">
    <text evidence="3">The sequence shown here is derived from an EMBL/GenBank/DDBJ whole genome shotgun (WGS) entry which is preliminary data.</text>
</comment>
<feature type="signal peptide" evidence="2">
    <location>
        <begin position="1"/>
        <end position="28"/>
    </location>
</feature>
<sequence>MTIRALVAALGSTALLVGLSACGSPSEAASPTEGQAQPMQADTVRTRDLWVKAVDGGMSAGFGRLTNTGSADVVLTSTASNISSDMELHVTGPDEEGQMVMSPHEAGFLIAPGDTLVLEPGGDHLMFMEVQKPVGPGDTVDLTLTFEDGSAVDVTAPAKDFTGADEEYVPGTHE</sequence>
<dbReference type="SUPFAM" id="SSF110087">
    <property type="entry name" value="DR1885-like metal-binding protein"/>
    <property type="match status" value="1"/>
</dbReference>
<dbReference type="InterPro" id="IPR007410">
    <property type="entry name" value="LpqE-like"/>
</dbReference>
<proteinExistence type="predicted"/>
<evidence type="ECO:0000256" key="2">
    <source>
        <dbReference type="SAM" id="SignalP"/>
    </source>
</evidence>
<feature type="chain" id="PRO_5047384382" evidence="2">
    <location>
        <begin position="29"/>
        <end position="174"/>
    </location>
</feature>
<keyword evidence="4" id="KW-1185">Reference proteome</keyword>
<dbReference type="PROSITE" id="PS51257">
    <property type="entry name" value="PROKAR_LIPOPROTEIN"/>
    <property type="match status" value="1"/>
</dbReference>
<dbReference type="Gene3D" id="2.60.40.1890">
    <property type="entry name" value="PCu(A)C copper chaperone"/>
    <property type="match status" value="1"/>
</dbReference>
<feature type="compositionally biased region" description="Polar residues" evidence="1">
    <location>
        <begin position="27"/>
        <end position="40"/>
    </location>
</feature>
<accession>A0ABW5W1P2</accession>
<name>A0ABW5W1P2_9MICO</name>
<dbReference type="PANTHER" id="PTHR36302">
    <property type="entry name" value="BLR7088 PROTEIN"/>
    <property type="match status" value="1"/>
</dbReference>
<evidence type="ECO:0000313" key="4">
    <source>
        <dbReference type="Proteomes" id="UP001597479"/>
    </source>
</evidence>
<evidence type="ECO:0000313" key="3">
    <source>
        <dbReference type="EMBL" id="MFD2797107.1"/>
    </source>
</evidence>
<dbReference type="InterPro" id="IPR058248">
    <property type="entry name" value="Lxx211020-like"/>
</dbReference>
<dbReference type="PANTHER" id="PTHR36302:SF1">
    <property type="entry name" value="COPPER CHAPERONE PCU(A)C"/>
    <property type="match status" value="1"/>
</dbReference>
<reference evidence="4" key="1">
    <citation type="journal article" date="2019" name="Int. J. Syst. Evol. Microbiol.">
        <title>The Global Catalogue of Microorganisms (GCM) 10K type strain sequencing project: providing services to taxonomists for standard genome sequencing and annotation.</title>
        <authorList>
            <consortium name="The Broad Institute Genomics Platform"/>
            <consortium name="The Broad Institute Genome Sequencing Center for Infectious Disease"/>
            <person name="Wu L."/>
            <person name="Ma J."/>
        </authorList>
    </citation>
    <scope>NUCLEOTIDE SEQUENCE [LARGE SCALE GENOMIC DNA]</scope>
    <source>
        <strain evidence="4">CCM 7044</strain>
    </source>
</reference>
<gene>
    <name evidence="3" type="ORF">ACFS27_26350</name>
</gene>
<evidence type="ECO:0000256" key="1">
    <source>
        <dbReference type="SAM" id="MobiDB-lite"/>
    </source>
</evidence>
<protein>
    <submittedName>
        <fullName evidence="3">Copper chaperone PCu(A)C</fullName>
    </submittedName>
</protein>
<dbReference type="Proteomes" id="UP001597479">
    <property type="component" value="Unassembled WGS sequence"/>
</dbReference>
<keyword evidence="2" id="KW-0732">Signal</keyword>
<dbReference type="InterPro" id="IPR036182">
    <property type="entry name" value="PCuAC_sf"/>
</dbReference>
<organism evidence="3 4">
    <name type="scientific">Promicromonospora vindobonensis</name>
    <dbReference type="NCBI Taxonomy" id="195748"/>
    <lineage>
        <taxon>Bacteria</taxon>
        <taxon>Bacillati</taxon>
        <taxon>Actinomycetota</taxon>
        <taxon>Actinomycetes</taxon>
        <taxon>Micrococcales</taxon>
        <taxon>Promicromonosporaceae</taxon>
        <taxon>Promicromonospora</taxon>
    </lineage>
</organism>